<organism evidence="7">
    <name type="scientific">uncultured Rubrobacteraceae bacterium</name>
    <dbReference type="NCBI Taxonomy" id="349277"/>
    <lineage>
        <taxon>Bacteria</taxon>
        <taxon>Bacillati</taxon>
        <taxon>Actinomycetota</taxon>
        <taxon>Rubrobacteria</taxon>
        <taxon>Rubrobacterales</taxon>
        <taxon>Rubrobacteraceae</taxon>
        <taxon>environmental samples</taxon>
    </lineage>
</organism>
<evidence type="ECO:0000256" key="4">
    <source>
        <dbReference type="ARBA" id="ARBA00022989"/>
    </source>
</evidence>
<feature type="transmembrane region" description="Helical" evidence="6">
    <location>
        <begin position="27"/>
        <end position="49"/>
    </location>
</feature>
<dbReference type="Pfam" id="PF03631">
    <property type="entry name" value="Virul_fac_BrkB"/>
    <property type="match status" value="1"/>
</dbReference>
<evidence type="ECO:0000256" key="6">
    <source>
        <dbReference type="SAM" id="Phobius"/>
    </source>
</evidence>
<feature type="transmembrane region" description="Helical" evidence="6">
    <location>
        <begin position="103"/>
        <end position="123"/>
    </location>
</feature>
<accession>A0A6J4P7E8</accession>
<evidence type="ECO:0000313" key="7">
    <source>
        <dbReference type="EMBL" id="CAA9407967.1"/>
    </source>
</evidence>
<keyword evidence="5 6" id="KW-0472">Membrane</keyword>
<evidence type="ECO:0000256" key="3">
    <source>
        <dbReference type="ARBA" id="ARBA00022692"/>
    </source>
</evidence>
<evidence type="ECO:0000256" key="1">
    <source>
        <dbReference type="ARBA" id="ARBA00004651"/>
    </source>
</evidence>
<keyword evidence="3 6" id="KW-0812">Transmembrane</keyword>
<reference evidence="7" key="1">
    <citation type="submission" date="2020-02" db="EMBL/GenBank/DDBJ databases">
        <authorList>
            <person name="Meier V. D."/>
        </authorList>
    </citation>
    <scope>NUCLEOTIDE SEQUENCE</scope>
    <source>
        <strain evidence="7">AVDCRST_MAG82</strain>
    </source>
</reference>
<feature type="transmembrane region" description="Helical" evidence="6">
    <location>
        <begin position="184"/>
        <end position="207"/>
    </location>
</feature>
<feature type="transmembrane region" description="Helical" evidence="6">
    <location>
        <begin position="255"/>
        <end position="276"/>
    </location>
</feature>
<proteinExistence type="predicted"/>
<sequence>MSGTIGVGVHAVRGFSEHRMGTYAAALAYRGLFALFPLMLLLAVLVGVFGPPNAFGQLVEEIKAQSSEQVPQHLQPVVEQGREQIQPLEEMARRAQREAEGGLLLFGVAVALWSVSALASTLADAFNTTHGLTETRRWWKVQALSLASGPVVVLAVVAATVLLLTGPQVAERVAEVFGVRELFVLLWGWLRFPLALALLWVAMSFVYRYCPAVTQPLRSVMLGAALAVLAWAIASVGFSVYLANFADFGVTYGSLGAAVGLLVYLNLSATIVLAGAELNAAIHASAADRRTGDA</sequence>
<dbReference type="NCBIfam" id="TIGR00765">
    <property type="entry name" value="yihY_not_rbn"/>
    <property type="match status" value="1"/>
</dbReference>
<name>A0A6J4P7E8_9ACTN</name>
<dbReference type="PIRSF" id="PIRSF035875">
    <property type="entry name" value="RNase_BN"/>
    <property type="match status" value="1"/>
</dbReference>
<dbReference type="PANTHER" id="PTHR30213">
    <property type="entry name" value="INNER MEMBRANE PROTEIN YHJD"/>
    <property type="match status" value="1"/>
</dbReference>
<comment type="subcellular location">
    <subcellularLocation>
        <location evidence="1">Cell membrane</location>
        <topology evidence="1">Multi-pass membrane protein</topology>
    </subcellularLocation>
</comment>
<dbReference type="InterPro" id="IPR017039">
    <property type="entry name" value="Virul_fac_BrkB"/>
</dbReference>
<evidence type="ECO:0000256" key="2">
    <source>
        <dbReference type="ARBA" id="ARBA00022475"/>
    </source>
</evidence>
<evidence type="ECO:0000256" key="5">
    <source>
        <dbReference type="ARBA" id="ARBA00023136"/>
    </source>
</evidence>
<dbReference type="EMBL" id="CADCVA010000082">
    <property type="protein sequence ID" value="CAA9407967.1"/>
    <property type="molecule type" value="Genomic_DNA"/>
</dbReference>
<feature type="transmembrane region" description="Helical" evidence="6">
    <location>
        <begin position="143"/>
        <end position="164"/>
    </location>
</feature>
<keyword evidence="2" id="KW-1003">Cell membrane</keyword>
<dbReference type="PANTHER" id="PTHR30213:SF0">
    <property type="entry name" value="UPF0761 MEMBRANE PROTEIN YIHY"/>
    <property type="match status" value="1"/>
</dbReference>
<dbReference type="AlphaFoldDB" id="A0A6J4P7E8"/>
<keyword evidence="4 6" id="KW-1133">Transmembrane helix</keyword>
<gene>
    <name evidence="7" type="ORF">AVDCRST_MAG82-601</name>
</gene>
<dbReference type="GO" id="GO:0005886">
    <property type="term" value="C:plasma membrane"/>
    <property type="evidence" value="ECO:0007669"/>
    <property type="project" value="UniProtKB-SubCell"/>
</dbReference>
<feature type="transmembrane region" description="Helical" evidence="6">
    <location>
        <begin position="219"/>
        <end position="243"/>
    </location>
</feature>
<protein>
    <submittedName>
        <fullName evidence="7">Uncharacterized protein</fullName>
    </submittedName>
</protein>